<evidence type="ECO:0000313" key="2">
    <source>
        <dbReference type="EMBL" id="NUU18458.1"/>
    </source>
</evidence>
<evidence type="ECO:0000259" key="1">
    <source>
        <dbReference type="Pfam" id="PF13020"/>
    </source>
</evidence>
<evidence type="ECO:0000313" key="3">
    <source>
        <dbReference type="Proteomes" id="UP000565724"/>
    </source>
</evidence>
<comment type="caution">
    <text evidence="2">The sequence shown here is derived from an EMBL/GenBank/DDBJ whole genome shotgun (WGS) entry which is preliminary data.</text>
</comment>
<protein>
    <submittedName>
        <fullName evidence="2">DUF3883 domain-containing protein</fullName>
    </submittedName>
</protein>
<gene>
    <name evidence="2" type="ORF">HP550_14470</name>
</gene>
<name>A0A7Y6DYA5_9CELL</name>
<reference evidence="2 3" key="1">
    <citation type="submission" date="2020-05" db="EMBL/GenBank/DDBJ databases">
        <title>Genome Sequencing of Type Strains.</title>
        <authorList>
            <person name="Lemaire J.F."/>
            <person name="Inderbitzin P."/>
            <person name="Gregorio O.A."/>
            <person name="Collins S.B."/>
            <person name="Wespe N."/>
            <person name="Knight-Connoni V."/>
        </authorList>
    </citation>
    <scope>NUCLEOTIDE SEQUENCE [LARGE SCALE GENOMIC DNA]</scope>
    <source>
        <strain evidence="2 3">ATCC 25174</strain>
    </source>
</reference>
<dbReference type="EMBL" id="JABMCI010000067">
    <property type="protein sequence ID" value="NUU18458.1"/>
    <property type="molecule type" value="Genomic_DNA"/>
</dbReference>
<dbReference type="Pfam" id="PF13020">
    <property type="entry name" value="NOV_C"/>
    <property type="match status" value="1"/>
</dbReference>
<sequence>MDDGRSGSGFDTYLMTWNPAFSTIDEAAWSDGIAQAAAGVAYEDRWSTGQNTRMAPGDRVILLRQGTGVRGLVAAGWVESDVYQGDHWDSDHGGQANYADVRWESLLPLDAPLPTEELLASLPLVKWNYILGSGTRVKPEAVADLEASWSAYYSIGTSTPTTGTSMRQSAADRKLIEDRGQLVMTAWFESRKWEVSDVRLTNPFDAVATRDGETLYLEAKGTTGAGASVIVTKNEVRFAREHPGRCVIGVVSNIRLDDAPGAPRRAMGGDLRLLSWTPDDVDLTPLTYGWKTDDAAPFGG</sequence>
<organism evidence="2 3">
    <name type="scientific">Cellulomonas humilata</name>
    <dbReference type="NCBI Taxonomy" id="144055"/>
    <lineage>
        <taxon>Bacteria</taxon>
        <taxon>Bacillati</taxon>
        <taxon>Actinomycetota</taxon>
        <taxon>Actinomycetes</taxon>
        <taxon>Micrococcales</taxon>
        <taxon>Cellulomonadaceae</taxon>
        <taxon>Cellulomonas</taxon>
    </lineage>
</organism>
<keyword evidence="3" id="KW-1185">Reference proteome</keyword>
<accession>A0A7Y6DYA5</accession>
<dbReference type="InterPro" id="IPR024975">
    <property type="entry name" value="NOV_C"/>
</dbReference>
<dbReference type="AlphaFoldDB" id="A0A7Y6DYA5"/>
<feature type="domain" description="Protein NO VEIN C-terminal" evidence="1">
    <location>
        <begin position="185"/>
        <end position="254"/>
    </location>
</feature>
<proteinExistence type="predicted"/>
<dbReference type="RefSeq" id="WP_175348379.1">
    <property type="nucleotide sequence ID" value="NZ_JABMCI010000067.1"/>
</dbReference>
<dbReference type="Proteomes" id="UP000565724">
    <property type="component" value="Unassembled WGS sequence"/>
</dbReference>